<feature type="compositionally biased region" description="Low complexity" evidence="1">
    <location>
        <begin position="59"/>
        <end position="88"/>
    </location>
</feature>
<dbReference type="AlphaFoldDB" id="A0A843U667"/>
<proteinExistence type="predicted"/>
<name>A0A843U667_COLES</name>
<gene>
    <name evidence="2" type="ORF">Taro_013277</name>
</gene>
<dbReference type="Proteomes" id="UP000652761">
    <property type="component" value="Unassembled WGS sequence"/>
</dbReference>
<feature type="region of interest" description="Disordered" evidence="1">
    <location>
        <begin position="36"/>
        <end position="120"/>
    </location>
</feature>
<reference evidence="2" key="1">
    <citation type="submission" date="2017-07" db="EMBL/GenBank/DDBJ databases">
        <title>Taro Niue Genome Assembly and Annotation.</title>
        <authorList>
            <person name="Atibalentja N."/>
            <person name="Keating K."/>
            <person name="Fields C.J."/>
        </authorList>
    </citation>
    <scope>NUCLEOTIDE SEQUENCE</scope>
    <source>
        <strain evidence="2">Niue_2</strain>
        <tissue evidence="2">Leaf</tissue>
    </source>
</reference>
<evidence type="ECO:0000313" key="2">
    <source>
        <dbReference type="EMBL" id="MQL80842.1"/>
    </source>
</evidence>
<organism evidence="2 3">
    <name type="scientific">Colocasia esculenta</name>
    <name type="common">Wild taro</name>
    <name type="synonym">Arum esculentum</name>
    <dbReference type="NCBI Taxonomy" id="4460"/>
    <lineage>
        <taxon>Eukaryota</taxon>
        <taxon>Viridiplantae</taxon>
        <taxon>Streptophyta</taxon>
        <taxon>Embryophyta</taxon>
        <taxon>Tracheophyta</taxon>
        <taxon>Spermatophyta</taxon>
        <taxon>Magnoliopsida</taxon>
        <taxon>Liliopsida</taxon>
        <taxon>Araceae</taxon>
        <taxon>Aroideae</taxon>
        <taxon>Colocasieae</taxon>
        <taxon>Colocasia</taxon>
    </lineage>
</organism>
<protein>
    <submittedName>
        <fullName evidence="2">Uncharacterized protein</fullName>
    </submittedName>
</protein>
<dbReference type="EMBL" id="NMUH01000529">
    <property type="protein sequence ID" value="MQL80842.1"/>
    <property type="molecule type" value="Genomic_DNA"/>
</dbReference>
<accession>A0A843U667</accession>
<sequence>GEREPSSTTAAGVLCRRQEGTPSTGVAFPGVAEEERRGAAHLQRGRAAASGVTFPTCNRGGAAAAARGGASPRQARTRAASAAAAAHSDCTDTTEAERINPAAHYGKISSARGHTGPGNP</sequence>
<evidence type="ECO:0000313" key="3">
    <source>
        <dbReference type="Proteomes" id="UP000652761"/>
    </source>
</evidence>
<evidence type="ECO:0000256" key="1">
    <source>
        <dbReference type="SAM" id="MobiDB-lite"/>
    </source>
</evidence>
<keyword evidence="3" id="KW-1185">Reference proteome</keyword>
<feature type="non-terminal residue" evidence="2">
    <location>
        <position position="120"/>
    </location>
</feature>
<comment type="caution">
    <text evidence="2">The sequence shown here is derived from an EMBL/GenBank/DDBJ whole genome shotgun (WGS) entry which is preliminary data.</text>
</comment>